<evidence type="ECO:0000313" key="2">
    <source>
        <dbReference type="Proteomes" id="UP000315295"/>
    </source>
</evidence>
<sequence length="62" mass="6881">MVRSLSIRGNLDHQVGIGGSPCAVCCEELFLPSKRVKGCRTRNNDVDPFIQLMLQPGIIFYS</sequence>
<comment type="caution">
    <text evidence="1">The sequence shown here is derived from an EMBL/GenBank/DDBJ whole genome shotgun (WGS) entry which is preliminary data.</text>
</comment>
<dbReference type="Proteomes" id="UP000315295">
    <property type="component" value="Unassembled WGS sequence"/>
</dbReference>
<proteinExistence type="predicted"/>
<reference evidence="1 2" key="1">
    <citation type="journal article" date="2019" name="G3 (Bethesda)">
        <title>Sequencing of a Wild Apple (Malus baccata) Genome Unravels the Differences Between Cultivated and Wild Apple Species Regarding Disease Resistance and Cold Tolerance.</title>
        <authorList>
            <person name="Chen X."/>
        </authorList>
    </citation>
    <scope>NUCLEOTIDE SEQUENCE [LARGE SCALE GENOMIC DNA]</scope>
    <source>
        <strain evidence="2">cv. Shandingzi</strain>
        <tissue evidence="1">Leaves</tissue>
    </source>
</reference>
<dbReference type="EMBL" id="VIEB01000221">
    <property type="protein sequence ID" value="TQE00133.1"/>
    <property type="molecule type" value="Genomic_DNA"/>
</dbReference>
<protein>
    <submittedName>
        <fullName evidence="1">Uncharacterized protein</fullName>
    </submittedName>
</protein>
<name>A0A540MPH9_MALBA</name>
<gene>
    <name evidence="1" type="ORF">C1H46_014243</name>
</gene>
<accession>A0A540MPH9</accession>
<dbReference type="AlphaFoldDB" id="A0A540MPH9"/>
<keyword evidence="2" id="KW-1185">Reference proteome</keyword>
<organism evidence="1 2">
    <name type="scientific">Malus baccata</name>
    <name type="common">Siberian crab apple</name>
    <name type="synonym">Pyrus baccata</name>
    <dbReference type="NCBI Taxonomy" id="106549"/>
    <lineage>
        <taxon>Eukaryota</taxon>
        <taxon>Viridiplantae</taxon>
        <taxon>Streptophyta</taxon>
        <taxon>Embryophyta</taxon>
        <taxon>Tracheophyta</taxon>
        <taxon>Spermatophyta</taxon>
        <taxon>Magnoliopsida</taxon>
        <taxon>eudicotyledons</taxon>
        <taxon>Gunneridae</taxon>
        <taxon>Pentapetalae</taxon>
        <taxon>rosids</taxon>
        <taxon>fabids</taxon>
        <taxon>Rosales</taxon>
        <taxon>Rosaceae</taxon>
        <taxon>Amygdaloideae</taxon>
        <taxon>Maleae</taxon>
        <taxon>Malus</taxon>
    </lineage>
</organism>
<evidence type="ECO:0000313" key="1">
    <source>
        <dbReference type="EMBL" id="TQE00133.1"/>
    </source>
</evidence>